<dbReference type="InterPro" id="IPR003439">
    <property type="entry name" value="ABC_transporter-like_ATP-bd"/>
</dbReference>
<dbReference type="InterPro" id="IPR003593">
    <property type="entry name" value="AAA+_ATPase"/>
</dbReference>
<dbReference type="InterPro" id="IPR029439">
    <property type="entry name" value="Wzt_C"/>
</dbReference>
<keyword evidence="7" id="KW-1185">Reference proteome</keyword>
<dbReference type="SMART" id="SM00382">
    <property type="entry name" value="AAA"/>
    <property type="match status" value="1"/>
</dbReference>
<keyword evidence="4 6" id="KW-0067">ATP-binding</keyword>
<dbReference type="PROSITE" id="PS50893">
    <property type="entry name" value="ABC_TRANSPORTER_2"/>
    <property type="match status" value="1"/>
</dbReference>
<dbReference type="GO" id="GO:0016887">
    <property type="term" value="F:ATP hydrolysis activity"/>
    <property type="evidence" value="ECO:0007669"/>
    <property type="project" value="InterPro"/>
</dbReference>
<dbReference type="Pfam" id="PF14524">
    <property type="entry name" value="Wzt_C"/>
    <property type="match status" value="1"/>
</dbReference>
<dbReference type="Gene3D" id="2.70.50.60">
    <property type="entry name" value="abc- transporter (atp binding component) like domain"/>
    <property type="match status" value="1"/>
</dbReference>
<comment type="caution">
    <text evidence="6">The sequence shown here is derived from an EMBL/GenBank/DDBJ whole genome shotgun (WGS) entry which is preliminary data.</text>
</comment>
<dbReference type="InterPro" id="IPR050683">
    <property type="entry name" value="Bact_Polysacc_Export_ATP-bd"/>
</dbReference>
<dbReference type="EMBL" id="JABZEO010000012">
    <property type="protein sequence ID" value="NVZ10772.1"/>
    <property type="molecule type" value="Genomic_DNA"/>
</dbReference>
<feature type="domain" description="ABC transporter" evidence="5">
    <location>
        <begin position="4"/>
        <end position="243"/>
    </location>
</feature>
<dbReference type="InterPro" id="IPR015860">
    <property type="entry name" value="ABC_transpr_TagH-like"/>
</dbReference>
<dbReference type="GO" id="GO:0005524">
    <property type="term" value="F:ATP binding"/>
    <property type="evidence" value="ECO:0007669"/>
    <property type="project" value="UniProtKB-KW"/>
</dbReference>
<dbReference type="Proteomes" id="UP000592294">
    <property type="component" value="Unassembled WGS sequence"/>
</dbReference>
<evidence type="ECO:0000256" key="1">
    <source>
        <dbReference type="ARBA" id="ARBA00005417"/>
    </source>
</evidence>
<evidence type="ECO:0000313" key="6">
    <source>
        <dbReference type="EMBL" id="NVZ10772.1"/>
    </source>
</evidence>
<dbReference type="AlphaFoldDB" id="A0A850RI22"/>
<dbReference type="InterPro" id="IPR027417">
    <property type="entry name" value="P-loop_NTPase"/>
</dbReference>
<keyword evidence="3" id="KW-0547">Nucleotide-binding</keyword>
<evidence type="ECO:0000259" key="5">
    <source>
        <dbReference type="PROSITE" id="PS50893"/>
    </source>
</evidence>
<dbReference type="PANTHER" id="PTHR46743:SF2">
    <property type="entry name" value="TEICHOIC ACIDS EXPORT ATP-BINDING PROTEIN TAGH"/>
    <property type="match status" value="1"/>
</dbReference>
<comment type="similarity">
    <text evidence="1">Belongs to the ABC transporter superfamily.</text>
</comment>
<dbReference type="Pfam" id="PF00005">
    <property type="entry name" value="ABC_tran"/>
    <property type="match status" value="1"/>
</dbReference>
<dbReference type="CDD" id="cd10147">
    <property type="entry name" value="Wzt_C-like"/>
    <property type="match status" value="1"/>
</dbReference>
<dbReference type="PROSITE" id="PS00211">
    <property type="entry name" value="ABC_TRANSPORTER_1"/>
    <property type="match status" value="1"/>
</dbReference>
<dbReference type="CDD" id="cd03220">
    <property type="entry name" value="ABC_KpsT_Wzt"/>
    <property type="match status" value="1"/>
</dbReference>
<dbReference type="SUPFAM" id="SSF52540">
    <property type="entry name" value="P-loop containing nucleoside triphosphate hydrolases"/>
    <property type="match status" value="1"/>
</dbReference>
<organism evidence="6 7">
    <name type="scientific">Allochromatium humboldtianum</name>
    <dbReference type="NCBI Taxonomy" id="504901"/>
    <lineage>
        <taxon>Bacteria</taxon>
        <taxon>Pseudomonadati</taxon>
        <taxon>Pseudomonadota</taxon>
        <taxon>Gammaproteobacteria</taxon>
        <taxon>Chromatiales</taxon>
        <taxon>Chromatiaceae</taxon>
        <taxon>Allochromatium</taxon>
    </lineage>
</organism>
<dbReference type="GO" id="GO:0140359">
    <property type="term" value="F:ABC-type transporter activity"/>
    <property type="evidence" value="ECO:0007669"/>
    <property type="project" value="InterPro"/>
</dbReference>
<dbReference type="Gene3D" id="3.40.50.300">
    <property type="entry name" value="P-loop containing nucleotide triphosphate hydrolases"/>
    <property type="match status" value="1"/>
</dbReference>
<dbReference type="InterPro" id="IPR017871">
    <property type="entry name" value="ABC_transporter-like_CS"/>
</dbReference>
<evidence type="ECO:0000256" key="2">
    <source>
        <dbReference type="ARBA" id="ARBA00022448"/>
    </source>
</evidence>
<sequence>MGHLRIRNLGKAYKRYTHKWGRLAEWVGLGPQHQPCWILRDIDLDIAPGESVGVIGVNGAGKSTLLKLIAGTTQPTTGAIERGGRLAALLELGIGFHPEFTGRENVWSSASLAGLDAATIAACMDDIESFADIGDYIDQPVRTYSSGMQVRLAFAVATAVRPDILLVDEALAVGDIFFQQKCFERIRAFRAAGTTLLFVSHAMSTVYALCDRAILLEGGVVKLDAEPRRVIDLYNATIANRLGTGDLEIAEDEAPERPVGSYGRGDVTIERVEVLHQGRPVRTLVGDSELTLRVRVRFHTALQDPHVGFQVRDRRGEALYMTHTHGMGLSIGPVAAGECVEVSYSFAARLMAGDYSLTVGVADGGLPGGHLERSLARIQDAAPFSLTRNIRAAHWDGVCNLDPQCRIERLSIAPAG</sequence>
<dbReference type="RefSeq" id="WP_176977506.1">
    <property type="nucleotide sequence ID" value="NZ_JABZEO010000012.1"/>
</dbReference>
<evidence type="ECO:0000313" key="7">
    <source>
        <dbReference type="Proteomes" id="UP000592294"/>
    </source>
</evidence>
<accession>A0A850RI22</accession>
<protein>
    <submittedName>
        <fullName evidence="6">ABC transporter ATP-binding protein</fullName>
    </submittedName>
</protein>
<evidence type="ECO:0000256" key="3">
    <source>
        <dbReference type="ARBA" id="ARBA00022741"/>
    </source>
</evidence>
<proteinExistence type="inferred from homology"/>
<name>A0A850RI22_9GAMM</name>
<dbReference type="PANTHER" id="PTHR46743">
    <property type="entry name" value="TEICHOIC ACIDS EXPORT ATP-BINDING PROTEIN TAGH"/>
    <property type="match status" value="1"/>
</dbReference>
<gene>
    <name evidence="6" type="ORF">HW932_16020</name>
</gene>
<keyword evidence="2" id="KW-0813">Transport</keyword>
<dbReference type="GO" id="GO:0016020">
    <property type="term" value="C:membrane"/>
    <property type="evidence" value="ECO:0007669"/>
    <property type="project" value="InterPro"/>
</dbReference>
<evidence type="ECO:0000256" key="4">
    <source>
        <dbReference type="ARBA" id="ARBA00022840"/>
    </source>
</evidence>
<reference evidence="6 7" key="1">
    <citation type="submission" date="2020-06" db="EMBL/GenBank/DDBJ databases">
        <title>Whole-genome sequence of Allochromatium humboldtianum DSM 21881, type strain.</title>
        <authorList>
            <person name="Kyndt J.A."/>
            <person name="Meyer T.E."/>
        </authorList>
    </citation>
    <scope>NUCLEOTIDE SEQUENCE [LARGE SCALE GENOMIC DNA]</scope>
    <source>
        <strain evidence="6 7">DSM 21881</strain>
    </source>
</reference>